<reference evidence="5" key="2">
    <citation type="submission" date="2018-11" db="EMBL/GenBank/DDBJ databases">
        <title>Trombidioid mite genomics.</title>
        <authorList>
            <person name="Dong X."/>
        </authorList>
    </citation>
    <scope>NUCLEOTIDE SEQUENCE</scope>
    <source>
        <strain evidence="5">UoL-WK</strain>
    </source>
</reference>
<comment type="caution">
    <text evidence="5">The sequence shown here is derived from an EMBL/GenBank/DDBJ whole genome shotgun (WGS) entry which is preliminary data.</text>
</comment>
<dbReference type="EMBL" id="NCKU01002620">
    <property type="protein sequence ID" value="RWS09188.1"/>
    <property type="molecule type" value="Genomic_DNA"/>
</dbReference>
<dbReference type="Proteomes" id="UP000285301">
    <property type="component" value="Unassembled WGS sequence"/>
</dbReference>
<dbReference type="InterPro" id="IPR002213">
    <property type="entry name" value="UDP_glucos_trans"/>
</dbReference>
<name>A0A443R2R4_9ACAR</name>
<dbReference type="Gene3D" id="3.40.50.2000">
    <property type="entry name" value="Glycogen Phosphorylase B"/>
    <property type="match status" value="1"/>
</dbReference>
<evidence type="ECO:0000313" key="6">
    <source>
        <dbReference type="Proteomes" id="UP000285301"/>
    </source>
</evidence>
<dbReference type="GO" id="GO:0008194">
    <property type="term" value="F:UDP-glycosyltransferase activity"/>
    <property type="evidence" value="ECO:0007669"/>
    <property type="project" value="InterPro"/>
</dbReference>
<dbReference type="SUPFAM" id="SSF53756">
    <property type="entry name" value="UDP-Glycosyltransferase/glycogen phosphorylase"/>
    <property type="match status" value="1"/>
</dbReference>
<evidence type="ECO:0000313" key="4">
    <source>
        <dbReference type="EMBL" id="RWS09188.1"/>
    </source>
</evidence>
<evidence type="ECO:0000256" key="3">
    <source>
        <dbReference type="ARBA" id="ARBA00022679"/>
    </source>
</evidence>
<evidence type="ECO:0000313" key="5">
    <source>
        <dbReference type="EMBL" id="RWS09547.1"/>
    </source>
</evidence>
<dbReference type="PANTHER" id="PTHR48043:SF145">
    <property type="entry name" value="FI06409P-RELATED"/>
    <property type="match status" value="1"/>
</dbReference>
<sequence>MKFIETSYREFVDSVMYSDSRIAEIINHVNPDVIVQDNYVCYPSIAKSGKPSVLLFSANPLALFSNSELPPPYFGLPLNDSTEWEQCDKILKETLLKSWQNFNKWVIEKGAPSLPPFKFQYISKHLNVYVYPKSLVEDYARFANLGPEFIGLDHTITTTPQKFEIPASLKALPGKLILFSLGSMASSDIELTKRLVAIMSKSKHRFIVSKGQDSDKYELPSNMWGEPRIPQMDILPLVDLFITHGGNNSFVESLYCGKPMIILPIFMDQHDNAQRAVEMKIGIKLNPFTVEEHVLLEAIDKLVNDASVAERINKISELMRKSSSMDLVIERIERIAQTSQIPSI</sequence>
<dbReference type="STRING" id="1965070.A0A443R2R4"/>
<dbReference type="CDD" id="cd03784">
    <property type="entry name" value="GT1_Gtf-like"/>
    <property type="match status" value="1"/>
</dbReference>
<dbReference type="PANTHER" id="PTHR48043">
    <property type="entry name" value="EG:EG0003.4 PROTEIN-RELATED"/>
    <property type="match status" value="1"/>
</dbReference>
<accession>A0A443R2R4</accession>
<reference evidence="5 6" key="1">
    <citation type="journal article" date="2018" name="Gigascience">
        <title>Genomes of trombidid mites reveal novel predicted allergens and laterally-transferred genes associated with secondary metabolism.</title>
        <authorList>
            <person name="Dong X."/>
            <person name="Chaisiri K."/>
            <person name="Xia D."/>
            <person name="Armstrong S.D."/>
            <person name="Fang Y."/>
            <person name="Donnelly M.J."/>
            <person name="Kadowaki T."/>
            <person name="McGarry J.W."/>
            <person name="Darby A.C."/>
            <person name="Makepeace B.L."/>
        </authorList>
    </citation>
    <scope>NUCLEOTIDE SEQUENCE [LARGE SCALE GENOMIC DNA]</scope>
    <source>
        <strain evidence="5">UoL-WK</strain>
    </source>
</reference>
<keyword evidence="3 5" id="KW-0808">Transferase</keyword>
<dbReference type="EMBL" id="NCKU01002459">
    <property type="protein sequence ID" value="RWS09547.1"/>
    <property type="molecule type" value="Genomic_DNA"/>
</dbReference>
<evidence type="ECO:0000256" key="2">
    <source>
        <dbReference type="ARBA" id="ARBA00022676"/>
    </source>
</evidence>
<keyword evidence="6" id="KW-1185">Reference proteome</keyword>
<evidence type="ECO:0000256" key="1">
    <source>
        <dbReference type="ARBA" id="ARBA00009995"/>
    </source>
</evidence>
<protein>
    <submittedName>
        <fullName evidence="5">Glycosyl transferase-like protein</fullName>
    </submittedName>
</protein>
<proteinExistence type="inferred from homology"/>
<keyword evidence="2" id="KW-0328">Glycosyltransferase</keyword>
<dbReference type="Pfam" id="PF00201">
    <property type="entry name" value="UDPGT"/>
    <property type="match status" value="1"/>
</dbReference>
<organism evidence="5 6">
    <name type="scientific">Dinothrombium tinctorium</name>
    <dbReference type="NCBI Taxonomy" id="1965070"/>
    <lineage>
        <taxon>Eukaryota</taxon>
        <taxon>Metazoa</taxon>
        <taxon>Ecdysozoa</taxon>
        <taxon>Arthropoda</taxon>
        <taxon>Chelicerata</taxon>
        <taxon>Arachnida</taxon>
        <taxon>Acari</taxon>
        <taxon>Acariformes</taxon>
        <taxon>Trombidiformes</taxon>
        <taxon>Prostigmata</taxon>
        <taxon>Anystina</taxon>
        <taxon>Parasitengona</taxon>
        <taxon>Trombidioidea</taxon>
        <taxon>Trombidiidae</taxon>
        <taxon>Dinothrombium</taxon>
    </lineage>
</organism>
<comment type="similarity">
    <text evidence="1">Belongs to the UDP-glycosyltransferase family.</text>
</comment>
<gene>
    <name evidence="5" type="ORF">B4U79_01586</name>
    <name evidence="4" type="ORF">B4U79_14652</name>
</gene>
<dbReference type="AlphaFoldDB" id="A0A443R2R4"/>
<dbReference type="InterPro" id="IPR050271">
    <property type="entry name" value="UDP-glycosyltransferase"/>
</dbReference>
<dbReference type="OrthoDB" id="5835829at2759"/>